<evidence type="ECO:0000313" key="3">
    <source>
        <dbReference type="Proteomes" id="UP000199600"/>
    </source>
</evidence>
<proteinExistence type="predicted"/>
<name>A0A1A8Y1Z0_9RHOO</name>
<feature type="compositionally biased region" description="Basic residues" evidence="1">
    <location>
        <begin position="199"/>
        <end position="208"/>
    </location>
</feature>
<protein>
    <recommendedName>
        <fullName evidence="4">Integrase catalytic domain-containing protein</fullName>
    </recommendedName>
</protein>
<evidence type="ECO:0008006" key="4">
    <source>
        <dbReference type="Google" id="ProtNLM"/>
    </source>
</evidence>
<dbReference type="EMBL" id="FLQY01000397">
    <property type="protein sequence ID" value="SBT11150.1"/>
    <property type="molecule type" value="Genomic_DNA"/>
</dbReference>
<dbReference type="RefSeq" id="WP_186412694.1">
    <property type="nucleotide sequence ID" value="NZ_FLQY01000397.1"/>
</dbReference>
<dbReference type="Proteomes" id="UP000199600">
    <property type="component" value="Unassembled WGS sequence"/>
</dbReference>
<keyword evidence="3" id="KW-1185">Reference proteome</keyword>
<dbReference type="AlphaFoldDB" id="A0A1A8Y1Z0"/>
<feature type="region of interest" description="Disordered" evidence="1">
    <location>
        <begin position="189"/>
        <end position="218"/>
    </location>
</feature>
<evidence type="ECO:0000313" key="2">
    <source>
        <dbReference type="EMBL" id="SBT11150.1"/>
    </source>
</evidence>
<reference evidence="2 3" key="1">
    <citation type="submission" date="2016-06" db="EMBL/GenBank/DDBJ databases">
        <authorList>
            <person name="Kjaerup R.B."/>
            <person name="Dalgaard T.S."/>
            <person name="Juul-Madsen H.R."/>
        </authorList>
    </citation>
    <scope>NUCLEOTIDE SEQUENCE [LARGE SCALE GENOMIC DNA]</scope>
    <source>
        <strain evidence="2">2</strain>
    </source>
</reference>
<organism evidence="2 3">
    <name type="scientific">Candidatus Propionivibrio aalborgensis</name>
    <dbReference type="NCBI Taxonomy" id="1860101"/>
    <lineage>
        <taxon>Bacteria</taxon>
        <taxon>Pseudomonadati</taxon>
        <taxon>Pseudomonadota</taxon>
        <taxon>Betaproteobacteria</taxon>
        <taxon>Rhodocyclales</taxon>
        <taxon>Rhodocyclaceae</taxon>
        <taxon>Propionivibrio</taxon>
    </lineage>
</organism>
<gene>
    <name evidence="2" type="ORF">PROAA_910011</name>
</gene>
<feature type="region of interest" description="Disordered" evidence="1">
    <location>
        <begin position="697"/>
        <end position="736"/>
    </location>
</feature>
<sequence>MNQFITRSPIPGEVITSYHSNHEDAPDAEFFRVLAVNKQLDRIAFVRATPKQSAGRLYFLSPRVEKLSWLLSEDISKQFVFLSGGLPPRPDVQATPEELDNKYLRRGQEQSTPRKERAERFELIKPLVKLLDPEDVDLLLDPQIRAEKINQRARELATSPTDVKRLRRRITDTLNQYWAEGSVSGSVTPYTSRCGGRGKEKKQGKKKMGPPNRATQSGEIGLEGHILSDEEKDQCGFAWRHYNKRGKTRRKAFRKLKREFYSDIVIGEDGHPKRIVHPDIQCPTETQFEYWGKIRSPGHDSWKKQLTPRALARIDRVLFGYANETVIKIGQRGAIDSTTTDQEFVSVINRLNRIGQAHRVLIVDSKYKYIPGFYMGLDAPGSLPVQLAYLHALTEKREWLKWLGLEEQELENWITIRFATLLADNTDARAAAAMNAFENVNTGLKFVPVSRSDMNSDVETTHHGLHRLVDHNLVGTTYGQRTERGVEKADVLARMTIIEAIRETARAIYAWNTMELDIVPTLEMQRELVDKGIKLTRANLTRWEIERGNQATSLISEAEARIALLIPTRGTFTQNGIRLLRTDKGQKREFVSHVRYASHHKQIVKKCLEAKVMRSRVMPTAFDDDFLYDPYRPSEIYYRDLYSGELIPLAAKTHDSQLLEECSLPDIYELDDANKLRLFFAESGRERQISDLEAEQEEANDAAEAEYQATVEKVGKSPSKSSIRKGKKSNRETEKTLMDHGMPIIAPETAATETVEPEQSPIDSAPVHKPGVVKLPLVKVTPPPEPATEDIASTTAPLPAKKSVFARIVQSRQTEVPHA</sequence>
<evidence type="ECO:0000256" key="1">
    <source>
        <dbReference type="SAM" id="MobiDB-lite"/>
    </source>
</evidence>
<accession>A0A1A8Y1Z0</accession>